<dbReference type="EMBL" id="CP037864">
    <property type="protein sequence ID" value="QBM24113.1"/>
    <property type="molecule type" value="Genomic_DNA"/>
</dbReference>
<keyword evidence="3" id="KW-1185">Reference proteome</keyword>
<name>A0A4P6WPM5_9ENTR</name>
<sequence>MQKVTLLLFAMLFSVSCAFAEMSEPTDASGAVAAADQEEKSVSQKQIIQLMESDITFEREKRQLSNEVALEKLRAELKKVRSDSEPAMMMSNTPEAASAPSIRMAEPQVLATSRVGGVSKVAVSVGNRIILVDRNEVFDIEGKKYQLQTNSKKKLIVGAVTQ</sequence>
<protein>
    <recommendedName>
        <fullName evidence="4">LngG</fullName>
    </recommendedName>
</protein>
<keyword evidence="1" id="KW-0732">Signal</keyword>
<feature type="chain" id="PRO_5020780156" description="LngG" evidence="1">
    <location>
        <begin position="21"/>
        <end position="162"/>
    </location>
</feature>
<organism evidence="2 3">
    <name type="scientific">Citrobacter arsenatis</name>
    <dbReference type="NCBI Taxonomy" id="2546350"/>
    <lineage>
        <taxon>Bacteria</taxon>
        <taxon>Pseudomonadati</taxon>
        <taxon>Pseudomonadota</taxon>
        <taxon>Gammaproteobacteria</taxon>
        <taxon>Enterobacterales</taxon>
        <taxon>Enterobacteriaceae</taxon>
        <taxon>Citrobacter</taxon>
    </lineage>
</organism>
<dbReference type="KEGG" id="cars:E1B03_17415"/>
<evidence type="ECO:0008006" key="4">
    <source>
        <dbReference type="Google" id="ProtNLM"/>
    </source>
</evidence>
<gene>
    <name evidence="2" type="ORF">E1B03_17415</name>
</gene>
<dbReference type="Proteomes" id="UP000293850">
    <property type="component" value="Chromosome"/>
</dbReference>
<dbReference type="PROSITE" id="PS51257">
    <property type="entry name" value="PROKAR_LIPOPROTEIN"/>
    <property type="match status" value="1"/>
</dbReference>
<evidence type="ECO:0000313" key="2">
    <source>
        <dbReference type="EMBL" id="QBM24113.1"/>
    </source>
</evidence>
<dbReference type="AlphaFoldDB" id="A0A4P6WPM5"/>
<feature type="signal peptide" evidence="1">
    <location>
        <begin position="1"/>
        <end position="20"/>
    </location>
</feature>
<reference evidence="2 3" key="1">
    <citation type="submission" date="2019-03" db="EMBL/GenBank/DDBJ databases">
        <title>Complete genome sequence of an arsenate-respiring bacteria, Citrobacter sp. LY-1.</title>
        <authorList>
            <person name="Wang H."/>
            <person name="Liu Y."/>
            <person name="Li Q."/>
            <person name="Huang J."/>
        </authorList>
    </citation>
    <scope>NUCLEOTIDE SEQUENCE [LARGE SCALE GENOMIC DNA]</scope>
    <source>
        <strain evidence="2 3">LY-1</strain>
    </source>
</reference>
<accession>A0A4P6WPM5</accession>
<dbReference type="RefSeq" id="WP_103770497.1">
    <property type="nucleotide sequence ID" value="NZ_CP037864.1"/>
</dbReference>
<evidence type="ECO:0000256" key="1">
    <source>
        <dbReference type="SAM" id="SignalP"/>
    </source>
</evidence>
<evidence type="ECO:0000313" key="3">
    <source>
        <dbReference type="Proteomes" id="UP000293850"/>
    </source>
</evidence>
<proteinExistence type="predicted"/>